<proteinExistence type="predicted"/>
<organism evidence="2">
    <name type="scientific">Rhipicephalus zambeziensis</name>
    <dbReference type="NCBI Taxonomy" id="60191"/>
    <lineage>
        <taxon>Eukaryota</taxon>
        <taxon>Metazoa</taxon>
        <taxon>Ecdysozoa</taxon>
        <taxon>Arthropoda</taxon>
        <taxon>Chelicerata</taxon>
        <taxon>Arachnida</taxon>
        <taxon>Acari</taxon>
        <taxon>Parasitiformes</taxon>
        <taxon>Ixodida</taxon>
        <taxon>Ixodoidea</taxon>
        <taxon>Ixodidae</taxon>
        <taxon>Rhipicephalinae</taxon>
        <taxon>Rhipicephalus</taxon>
        <taxon>Rhipicephalus</taxon>
    </lineage>
</organism>
<evidence type="ECO:0000256" key="1">
    <source>
        <dbReference type="SAM" id="Phobius"/>
    </source>
</evidence>
<keyword evidence="1" id="KW-1133">Transmembrane helix</keyword>
<accession>A0A224YF49</accession>
<feature type="transmembrane region" description="Helical" evidence="1">
    <location>
        <begin position="12"/>
        <end position="29"/>
    </location>
</feature>
<sequence>MGVLCVYRGLKMDFTSFLVIRIFLLPLVVRITDILVFFVKAIVCHSTLFWAGPLLPSKRGHEPCLGLVEKHPAESRHCYEQLSQILHSCVARRV</sequence>
<protein>
    <submittedName>
        <fullName evidence="2">Uncharacterized protein</fullName>
    </submittedName>
</protein>
<reference evidence="2" key="1">
    <citation type="journal article" date="2017" name="Parasit. Vectors">
        <title>Sialotranscriptomics of Rhipicephalus zambeziensis reveals intricate expression profiles of secretory proteins and suggests tight temporal transcriptional regulation during blood-feeding.</title>
        <authorList>
            <person name="de Castro M.H."/>
            <person name="de Klerk D."/>
            <person name="Pienaar R."/>
            <person name="Rees D.J.G."/>
            <person name="Mans B.J."/>
        </authorList>
    </citation>
    <scope>NUCLEOTIDE SEQUENCE</scope>
    <source>
        <tissue evidence="2">Salivary glands</tissue>
    </source>
</reference>
<dbReference type="AlphaFoldDB" id="A0A224YF49"/>
<keyword evidence="1" id="KW-0812">Transmembrane</keyword>
<name>A0A224YF49_9ACAR</name>
<keyword evidence="1" id="KW-0472">Membrane</keyword>
<dbReference type="EMBL" id="GFPF01001915">
    <property type="protein sequence ID" value="MAA13061.1"/>
    <property type="molecule type" value="Transcribed_RNA"/>
</dbReference>
<evidence type="ECO:0000313" key="2">
    <source>
        <dbReference type="EMBL" id="MAA13061.1"/>
    </source>
</evidence>